<evidence type="ECO:0000313" key="7">
    <source>
        <dbReference type="EMBL" id="HHI97221.1"/>
    </source>
</evidence>
<dbReference type="Gene3D" id="6.20.330.10">
    <property type="match status" value="1"/>
</dbReference>
<gene>
    <name evidence="7" type="primary">sppA</name>
    <name evidence="7" type="ORF">ENJ96_05150</name>
</gene>
<evidence type="ECO:0000256" key="3">
    <source>
        <dbReference type="ARBA" id="ARBA00022801"/>
    </source>
</evidence>
<reference evidence="7" key="1">
    <citation type="journal article" date="2020" name="mSystems">
        <title>Genome- and Community-Level Interaction Insights into Carbon Utilization and Element Cycling Functions of Hydrothermarchaeota in Hydrothermal Sediment.</title>
        <authorList>
            <person name="Zhou Z."/>
            <person name="Liu Y."/>
            <person name="Xu W."/>
            <person name="Pan J."/>
            <person name="Luo Z.H."/>
            <person name="Li M."/>
        </authorList>
    </citation>
    <scope>NUCLEOTIDE SEQUENCE [LARGE SCALE GENOMIC DNA]</scope>
    <source>
        <strain evidence="7">HyVt-533</strain>
    </source>
</reference>
<dbReference type="InterPro" id="IPR004635">
    <property type="entry name" value="Pept_S49_SppA"/>
</dbReference>
<evidence type="ECO:0000256" key="4">
    <source>
        <dbReference type="ARBA" id="ARBA00022825"/>
    </source>
</evidence>
<dbReference type="SUPFAM" id="SSF52096">
    <property type="entry name" value="ClpP/crotonase"/>
    <property type="match status" value="1"/>
</dbReference>
<dbReference type="InterPro" id="IPR002142">
    <property type="entry name" value="Peptidase_S49"/>
</dbReference>
<accession>A0A7V5P016</accession>
<dbReference type="Gene3D" id="3.90.226.10">
    <property type="entry name" value="2-enoyl-CoA Hydratase, Chain A, domain 1"/>
    <property type="match status" value="1"/>
</dbReference>
<keyword evidence="5" id="KW-0472">Membrane</keyword>
<comment type="caution">
    <text evidence="7">The sequence shown here is derived from an EMBL/GenBank/DDBJ whole genome shotgun (WGS) entry which is preliminary data.</text>
</comment>
<protein>
    <submittedName>
        <fullName evidence="7">Signal peptide peptidase SppA</fullName>
    </submittedName>
</protein>
<dbReference type="InterPro" id="IPR029045">
    <property type="entry name" value="ClpP/crotonase-like_dom_sf"/>
</dbReference>
<keyword evidence="2" id="KW-0645">Protease</keyword>
<name>A0A7V5P016_9BACT</name>
<comment type="similarity">
    <text evidence="1">Belongs to the peptidase S49 family.</text>
</comment>
<evidence type="ECO:0000256" key="2">
    <source>
        <dbReference type="ARBA" id="ARBA00022670"/>
    </source>
</evidence>
<dbReference type="PANTHER" id="PTHR42987:SF7">
    <property type="entry name" value="SIGNAL PEPTIDE PEPTIDASE SPPA-RELATED"/>
    <property type="match status" value="1"/>
</dbReference>
<evidence type="ECO:0000259" key="6">
    <source>
        <dbReference type="Pfam" id="PF01343"/>
    </source>
</evidence>
<dbReference type="NCBIfam" id="TIGR00706">
    <property type="entry name" value="SppA_dom"/>
    <property type="match status" value="1"/>
</dbReference>
<feature type="domain" description="Peptidase S49" evidence="6">
    <location>
        <begin position="99"/>
        <end position="250"/>
    </location>
</feature>
<sequence length="291" mass="31807">MASRNFWLTGLAFIGALFLFFLLLLLIGFFLMLRGQPALSTGAKIGIVEIKGLITEADGVLRELHQFAKDDSVKAIVVRIESPGGSVGASQEIYRELKRLRQKKPVVASMGSVAASGGLYVALGAEKILASPGTLTGSIGVMIQIPNVSKLLEKIGVEATVIKSGPYKDTGSILRPLTEEEKALLYDTIKDVYEQFVATIAEARHLEPEKIKKFADGRVFTGKRAKELGLIDELGNLEDAIRLAAKLAGLEGRPQVVYPQKEKFWLKWLMKEDFSGALAVLFAPFYLLNNL</sequence>
<proteinExistence type="inferred from homology"/>
<dbReference type="CDD" id="cd07023">
    <property type="entry name" value="S49_Sppa_N_C"/>
    <property type="match status" value="1"/>
</dbReference>
<keyword evidence="4" id="KW-0720">Serine protease</keyword>
<evidence type="ECO:0000256" key="5">
    <source>
        <dbReference type="SAM" id="Phobius"/>
    </source>
</evidence>
<feature type="transmembrane region" description="Helical" evidence="5">
    <location>
        <begin position="6"/>
        <end position="33"/>
    </location>
</feature>
<evidence type="ECO:0000256" key="1">
    <source>
        <dbReference type="ARBA" id="ARBA00008683"/>
    </source>
</evidence>
<dbReference type="Pfam" id="PF01343">
    <property type="entry name" value="Peptidase_S49"/>
    <property type="match status" value="1"/>
</dbReference>
<dbReference type="AlphaFoldDB" id="A0A7V5P016"/>
<organism evidence="7">
    <name type="scientific">Thermodesulfatator atlanticus</name>
    <dbReference type="NCBI Taxonomy" id="501497"/>
    <lineage>
        <taxon>Bacteria</taxon>
        <taxon>Pseudomonadati</taxon>
        <taxon>Thermodesulfobacteriota</taxon>
        <taxon>Thermodesulfobacteria</taxon>
        <taxon>Thermodesulfobacteriales</taxon>
        <taxon>Thermodesulfatatoraceae</taxon>
        <taxon>Thermodesulfatator</taxon>
    </lineage>
</organism>
<keyword evidence="5" id="KW-0812">Transmembrane</keyword>
<dbReference type="GO" id="GO:0008236">
    <property type="term" value="F:serine-type peptidase activity"/>
    <property type="evidence" value="ECO:0007669"/>
    <property type="project" value="UniProtKB-KW"/>
</dbReference>
<dbReference type="InterPro" id="IPR047272">
    <property type="entry name" value="S49_SppA_C"/>
</dbReference>
<keyword evidence="5" id="KW-1133">Transmembrane helix</keyword>
<dbReference type="GO" id="GO:0006508">
    <property type="term" value="P:proteolysis"/>
    <property type="evidence" value="ECO:0007669"/>
    <property type="project" value="UniProtKB-KW"/>
</dbReference>
<dbReference type="EMBL" id="DROK01000150">
    <property type="protein sequence ID" value="HHI97221.1"/>
    <property type="molecule type" value="Genomic_DNA"/>
</dbReference>
<dbReference type="PANTHER" id="PTHR42987">
    <property type="entry name" value="PEPTIDASE S49"/>
    <property type="match status" value="1"/>
</dbReference>
<keyword evidence="3" id="KW-0378">Hydrolase</keyword>
<dbReference type="Proteomes" id="UP000886101">
    <property type="component" value="Unassembled WGS sequence"/>
</dbReference>